<dbReference type="Pfam" id="PF01467">
    <property type="entry name" value="CTP_transf_like"/>
    <property type="match status" value="1"/>
</dbReference>
<evidence type="ECO:0000256" key="2">
    <source>
        <dbReference type="ARBA" id="ARBA00023277"/>
    </source>
</evidence>
<feature type="domain" description="Carbohydrate kinase PfkB" evidence="3">
    <location>
        <begin position="195"/>
        <end position="489"/>
    </location>
</feature>
<dbReference type="InterPro" id="IPR004821">
    <property type="entry name" value="Cyt_trans-like"/>
</dbReference>
<evidence type="ECO:0000259" key="4">
    <source>
        <dbReference type="Pfam" id="PF01467"/>
    </source>
</evidence>
<reference evidence="5" key="1">
    <citation type="journal article" date="2022" name="Arch. Microbiol.">
        <title>Pseudodesulfovibrio sediminis sp. nov., a mesophilic and neutrophilic sulfate-reducing bacterium isolated from sediment of a brackish lake.</title>
        <authorList>
            <person name="Takahashi A."/>
            <person name="Kojima H."/>
            <person name="Watanabe M."/>
            <person name="Fukui M."/>
        </authorList>
    </citation>
    <scope>NUCLEOTIDE SEQUENCE</scope>
    <source>
        <strain evidence="5">SF6</strain>
    </source>
</reference>
<dbReference type="Gene3D" id="3.40.1190.20">
    <property type="match status" value="1"/>
</dbReference>
<evidence type="ECO:0000313" key="5">
    <source>
        <dbReference type="EMBL" id="BCS87535.1"/>
    </source>
</evidence>
<dbReference type="PANTHER" id="PTHR46969:SF1">
    <property type="entry name" value="BIFUNCTIONAL PROTEIN HLDE"/>
    <property type="match status" value="1"/>
</dbReference>
<organism evidence="5 6">
    <name type="scientific">Pseudodesulfovibrio sediminis</name>
    <dbReference type="NCBI Taxonomy" id="2810563"/>
    <lineage>
        <taxon>Bacteria</taxon>
        <taxon>Pseudomonadati</taxon>
        <taxon>Thermodesulfobacteriota</taxon>
        <taxon>Desulfovibrionia</taxon>
        <taxon>Desulfovibrionales</taxon>
        <taxon>Desulfovibrionaceae</taxon>
    </lineage>
</organism>
<dbReference type="SUPFAM" id="SSF53613">
    <property type="entry name" value="Ribokinase-like"/>
    <property type="match status" value="1"/>
</dbReference>
<dbReference type="InterPro" id="IPR011611">
    <property type="entry name" value="PfkB_dom"/>
</dbReference>
<dbReference type="Gene3D" id="3.40.50.620">
    <property type="entry name" value="HUPs"/>
    <property type="match status" value="1"/>
</dbReference>
<dbReference type="PANTHER" id="PTHR46969">
    <property type="entry name" value="BIFUNCTIONAL PROTEIN HLDE"/>
    <property type="match status" value="1"/>
</dbReference>
<dbReference type="RefSeq" id="WP_229593891.1">
    <property type="nucleotide sequence ID" value="NZ_AP024485.1"/>
</dbReference>
<keyword evidence="1" id="KW-0511">Multifunctional enzyme</keyword>
<evidence type="ECO:0000259" key="3">
    <source>
        <dbReference type="Pfam" id="PF00294"/>
    </source>
</evidence>
<evidence type="ECO:0000256" key="1">
    <source>
        <dbReference type="ARBA" id="ARBA00023268"/>
    </source>
</evidence>
<dbReference type="InterPro" id="IPR014729">
    <property type="entry name" value="Rossmann-like_a/b/a_fold"/>
</dbReference>
<accession>A0ABM7P3W3</accession>
<evidence type="ECO:0000313" key="6">
    <source>
        <dbReference type="Proteomes" id="UP001053296"/>
    </source>
</evidence>
<feature type="domain" description="Cytidyltransferase-like" evidence="4">
    <location>
        <begin position="31"/>
        <end position="157"/>
    </location>
</feature>
<sequence length="508" mass="55214">MPIENKIKSISELAEIVSTLQSEGKKVVHCHGVFDLLHIGHIRYFRQAASWGDVLIVTVSPDRFVDKGPNRPAFGEVLRAEGVASQDGVDYVAINEWPTAEELLRAVRPDVYVKGSDFKSIESDPTGKLQLEADVCAEIGAELKLTQDIVFSSTNLINRFMSSFTDDVQEYLEMFRSRYSVTDVEAVLEKVSSLKVAVIGDTILDDYQYCTPLGASSKEPVMAFNHTGGDLFAGGVLAIANHLANLVSEVHMFTVLGEQDTQEDFVRENLNDNVTPHFAYQKDAPTLRKRRYIEGYTMTKLFEIYHMDDSGLDLETDTDLRGAVMQTAKECDLVVAADFGHGAISAECREALTQSNFLAVNTQANAGNRGFHTISGYGRCDFISLAEPELRLDTRDKSTGVIPLTESVRSRLGASMIAVTRGKKGSYVLNSDGTGVLVPAFANKVVDKIGSGDAFFSVASLVASLGNVSPEIVAFLGNIAGAIAVGIVGNKKSVTKQAIMKFVTSLLK</sequence>
<keyword evidence="2" id="KW-0119">Carbohydrate metabolism</keyword>
<dbReference type="NCBIfam" id="TIGR00125">
    <property type="entry name" value="cyt_tran_rel"/>
    <property type="match status" value="1"/>
</dbReference>
<dbReference type="InterPro" id="IPR029056">
    <property type="entry name" value="Ribokinase-like"/>
</dbReference>
<dbReference type="Proteomes" id="UP001053296">
    <property type="component" value="Chromosome"/>
</dbReference>
<dbReference type="SUPFAM" id="SSF52374">
    <property type="entry name" value="Nucleotidylyl transferase"/>
    <property type="match status" value="1"/>
</dbReference>
<dbReference type="Pfam" id="PF00294">
    <property type="entry name" value="PfkB"/>
    <property type="match status" value="1"/>
</dbReference>
<name>A0ABM7P3W3_9BACT</name>
<keyword evidence="6" id="KW-1185">Reference proteome</keyword>
<proteinExistence type="predicted"/>
<gene>
    <name evidence="5" type="ORF">PSDVSF_07770</name>
</gene>
<protein>
    <submittedName>
        <fullName evidence="5">Bifunctional protein HldE</fullName>
    </submittedName>
</protein>
<dbReference type="EMBL" id="AP024485">
    <property type="protein sequence ID" value="BCS87535.1"/>
    <property type="molecule type" value="Genomic_DNA"/>
</dbReference>